<gene>
    <name evidence="2" type="ORF">BFJ63_vAg9667</name>
</gene>
<dbReference type="Proteomes" id="UP000290540">
    <property type="component" value="Unassembled WGS sequence"/>
</dbReference>
<comment type="caution">
    <text evidence="2">The sequence shown here is derived from an EMBL/GenBank/DDBJ whole genome shotgun (WGS) entry which is preliminary data.</text>
</comment>
<organism evidence="2 3">
    <name type="scientific">Fusarium oxysporum f. sp. narcissi</name>
    <dbReference type="NCBI Taxonomy" id="451672"/>
    <lineage>
        <taxon>Eukaryota</taxon>
        <taxon>Fungi</taxon>
        <taxon>Dikarya</taxon>
        <taxon>Ascomycota</taxon>
        <taxon>Pezizomycotina</taxon>
        <taxon>Sordariomycetes</taxon>
        <taxon>Hypocreomycetidae</taxon>
        <taxon>Hypocreales</taxon>
        <taxon>Nectriaceae</taxon>
        <taxon>Fusarium</taxon>
        <taxon>Fusarium oxysporum species complex</taxon>
    </lineage>
</organism>
<evidence type="ECO:0000313" key="2">
    <source>
        <dbReference type="EMBL" id="RYC87506.1"/>
    </source>
</evidence>
<evidence type="ECO:0000256" key="1">
    <source>
        <dbReference type="SAM" id="MobiDB-lite"/>
    </source>
</evidence>
<dbReference type="AlphaFoldDB" id="A0A4Q2VM24"/>
<reference evidence="2 3" key="1">
    <citation type="submission" date="2016-12" db="EMBL/GenBank/DDBJ databases">
        <title>Draft genome sequence of Fusarium oxysporum causing rot on Narcissus.</title>
        <authorList>
            <person name="Armitage A.D."/>
            <person name="Taylor A."/>
            <person name="Clarkson J.P."/>
            <person name="Harrison R.J."/>
            <person name="Jackson A.C."/>
        </authorList>
    </citation>
    <scope>NUCLEOTIDE SEQUENCE [LARGE SCALE GENOMIC DNA]</scope>
    <source>
        <strain evidence="2 3">N139</strain>
    </source>
</reference>
<dbReference type="PROSITE" id="PS51450">
    <property type="entry name" value="LRR"/>
    <property type="match status" value="1"/>
</dbReference>
<feature type="region of interest" description="Disordered" evidence="1">
    <location>
        <begin position="1"/>
        <end position="61"/>
    </location>
</feature>
<name>A0A4Q2VM24_FUSOX</name>
<dbReference type="Pfam" id="PF13855">
    <property type="entry name" value="LRR_8"/>
    <property type="match status" value="1"/>
</dbReference>
<sequence length="194" mass="20330">MERPDRLAGSSVGSASQASVPRSLPENHISGRRPVPNSAATSNGPPPPPPIPSLRSVPSSSSLSAAGMSAAQVISLAREAMQNAIESESQAAEAGAVSTGLRTGVTIDLSRKGIQKLPDEVVDIVKGDLERSVSMGPSSATRSDTDTYTVSRLALSHNQLTTLPARFSECTSLRYLNIRGNQIKEFPMPVCLPP</sequence>
<protein>
    <submittedName>
        <fullName evidence="2">Uncharacterized protein</fullName>
    </submittedName>
</protein>
<proteinExistence type="predicted"/>
<evidence type="ECO:0000313" key="3">
    <source>
        <dbReference type="Proteomes" id="UP000290540"/>
    </source>
</evidence>
<accession>A0A4Q2VM24</accession>
<feature type="compositionally biased region" description="Low complexity" evidence="1">
    <location>
        <begin position="8"/>
        <end position="20"/>
    </location>
</feature>
<dbReference type="Gene3D" id="3.80.10.10">
    <property type="entry name" value="Ribonuclease Inhibitor"/>
    <property type="match status" value="1"/>
</dbReference>
<dbReference type="InterPro" id="IPR001611">
    <property type="entry name" value="Leu-rich_rpt"/>
</dbReference>
<dbReference type="InterPro" id="IPR032675">
    <property type="entry name" value="LRR_dom_sf"/>
</dbReference>
<dbReference type="SUPFAM" id="SSF52058">
    <property type="entry name" value="L domain-like"/>
    <property type="match status" value="1"/>
</dbReference>
<dbReference type="EMBL" id="MQTW01000075">
    <property type="protein sequence ID" value="RYC87506.1"/>
    <property type="molecule type" value="Genomic_DNA"/>
</dbReference>